<feature type="compositionally biased region" description="Basic and acidic residues" evidence="7">
    <location>
        <begin position="1041"/>
        <end position="1067"/>
    </location>
</feature>
<evidence type="ECO:0000256" key="1">
    <source>
        <dbReference type="ARBA" id="ARBA00022723"/>
    </source>
</evidence>
<dbReference type="GO" id="GO:0008270">
    <property type="term" value="F:zinc ion binding"/>
    <property type="evidence" value="ECO:0007669"/>
    <property type="project" value="InterPro"/>
</dbReference>
<dbReference type="PANTHER" id="PTHR31069:SF12">
    <property type="entry name" value="TRANSCRIPTION FACTOR DOMAIN-CONTAINING PROTEIN"/>
    <property type="match status" value="1"/>
</dbReference>
<feature type="region of interest" description="Disordered" evidence="7">
    <location>
        <begin position="1038"/>
        <end position="1070"/>
    </location>
</feature>
<evidence type="ECO:0000256" key="7">
    <source>
        <dbReference type="SAM" id="MobiDB-lite"/>
    </source>
</evidence>
<protein>
    <submittedName>
        <fullName evidence="9">LADA_0H15324g1_1</fullName>
    </submittedName>
</protein>
<dbReference type="GO" id="GO:0000978">
    <property type="term" value="F:RNA polymerase II cis-regulatory region sequence-specific DNA binding"/>
    <property type="evidence" value="ECO:0007669"/>
    <property type="project" value="TreeGrafter"/>
</dbReference>
<keyword evidence="2" id="KW-0862">Zinc</keyword>
<feature type="compositionally biased region" description="Low complexity" evidence="7">
    <location>
        <begin position="965"/>
        <end position="986"/>
    </location>
</feature>
<evidence type="ECO:0000256" key="3">
    <source>
        <dbReference type="ARBA" id="ARBA00023015"/>
    </source>
</evidence>
<dbReference type="Gene3D" id="4.10.240.10">
    <property type="entry name" value="Zn(2)-C6 fungal-type DNA-binding domain"/>
    <property type="match status" value="1"/>
</dbReference>
<evidence type="ECO:0000256" key="5">
    <source>
        <dbReference type="ARBA" id="ARBA00023163"/>
    </source>
</evidence>
<dbReference type="CDD" id="cd00067">
    <property type="entry name" value="GAL4"/>
    <property type="match status" value="1"/>
</dbReference>
<accession>A0A1G4K4T3</accession>
<dbReference type="Proteomes" id="UP000190274">
    <property type="component" value="Chromosome H"/>
</dbReference>
<dbReference type="GO" id="GO:0005634">
    <property type="term" value="C:nucleus"/>
    <property type="evidence" value="ECO:0007669"/>
    <property type="project" value="TreeGrafter"/>
</dbReference>
<dbReference type="Pfam" id="PF00172">
    <property type="entry name" value="Zn_clus"/>
    <property type="match status" value="1"/>
</dbReference>
<dbReference type="PROSITE" id="PS50048">
    <property type="entry name" value="ZN2_CY6_FUNGAL_2"/>
    <property type="match status" value="1"/>
</dbReference>
<dbReference type="EMBL" id="LT598461">
    <property type="protein sequence ID" value="SCU98781.1"/>
    <property type="molecule type" value="Genomic_DNA"/>
</dbReference>
<keyword evidence="3" id="KW-0805">Transcription regulation</keyword>
<feature type="region of interest" description="Disordered" evidence="7">
    <location>
        <begin position="945"/>
        <end position="996"/>
    </location>
</feature>
<dbReference type="InterPro" id="IPR050675">
    <property type="entry name" value="OAF3"/>
</dbReference>
<keyword evidence="5" id="KW-0804">Transcription</keyword>
<dbReference type="PANTHER" id="PTHR31069">
    <property type="entry name" value="OLEATE-ACTIVATED TRANSCRIPTION FACTOR 1-RELATED"/>
    <property type="match status" value="1"/>
</dbReference>
<evidence type="ECO:0000313" key="9">
    <source>
        <dbReference type="EMBL" id="SCU98781.1"/>
    </source>
</evidence>
<dbReference type="SUPFAM" id="SSF57701">
    <property type="entry name" value="Zn2/Cys6 DNA-binding domain"/>
    <property type="match status" value="1"/>
</dbReference>
<dbReference type="AlphaFoldDB" id="A0A1G4K4T3"/>
<dbReference type="CDD" id="cd12148">
    <property type="entry name" value="fungal_TF_MHR"/>
    <property type="match status" value="1"/>
</dbReference>
<gene>
    <name evidence="9" type="ORF">LADA_0H15324G</name>
</gene>
<evidence type="ECO:0000256" key="2">
    <source>
        <dbReference type="ARBA" id="ARBA00022833"/>
    </source>
</evidence>
<dbReference type="InterPro" id="IPR036864">
    <property type="entry name" value="Zn2-C6_fun-type_DNA-bd_sf"/>
</dbReference>
<evidence type="ECO:0000256" key="6">
    <source>
        <dbReference type="ARBA" id="ARBA00023242"/>
    </source>
</evidence>
<keyword evidence="10" id="KW-1185">Reference proteome</keyword>
<reference evidence="9 10" key="1">
    <citation type="submission" date="2016-03" db="EMBL/GenBank/DDBJ databases">
        <authorList>
            <person name="Devillers H."/>
        </authorList>
    </citation>
    <scope>NUCLEOTIDE SEQUENCE [LARGE SCALE GENOMIC DNA]</scope>
    <source>
        <strain evidence="9">CBS 10888</strain>
    </source>
</reference>
<dbReference type="InterPro" id="IPR001138">
    <property type="entry name" value="Zn2Cys6_DnaBD"/>
</dbReference>
<dbReference type="OrthoDB" id="2943660at2759"/>
<dbReference type="GO" id="GO:0045944">
    <property type="term" value="P:positive regulation of transcription by RNA polymerase II"/>
    <property type="evidence" value="ECO:0007669"/>
    <property type="project" value="TreeGrafter"/>
</dbReference>
<evidence type="ECO:0000259" key="8">
    <source>
        <dbReference type="PROSITE" id="PS50048"/>
    </source>
</evidence>
<sequence length="1147" mass="129308">MGASNERSGSCLVCRKRKVKCDRAKPVCQTCVRHNSVTECRYDVKKSIKFLHMFHPDSGTLSKGKRRLSKTNHDEKCVQMSSKIPFVEGLSQSNRVPEASMSSLRGATLDPFGEMSFHEDYEAIEIKASRLTYAGPLHYAAVSRRDPFLNVIFAEIRREMNHLREKALKANKNKGKKYPLPFYTQDEIANHLLVSGRHSPGPIPKDNGAPVASLLNRARAKDRLNRSKELNTGANTLEEDSRTDDKFKKKLLENEGMDETLACDSENLERNPLSVVNLLNEDNTNRPSLGSAERGDKDKSTEIEIWRKLQVLLAKLQERTSKGDNHIVSEDKNAQRFHATKGYMMPAPEFTTFSKIKGLLPSSRLIWKHLDNYFKSPLHALYPILTEDWFCDDISDVIGKRSDSDLPPVVTITSRLDFSKLGTLLLLLRFSYLMYSEKCESRQSDEEKALSSHPIGAEFADTAYMCLNLFKLQRKALLAVLHCALLLHLYRRFAPEEGDIVDGGDIEPFSSLICGMATSIGLNTEIDFTQLPYSGMYLQAWRKCWYTIYFMDLHGCMNSGNSLKINEHSFNTKLPRMELDGGGSLPKYVKNAAVEAASVECLAKNFELSHACRRLLDVVMNRQTRTRCSTVQYLCDELESSLALSNGSGLRAVVNKPCSSLYESALKCNAFKNFIDTTTLLSMVTFHMFLHIDKCIADNNKLLNNTVLQDYLGKLLMYYVEVEPILILILADDEAGNEPDVFDVTFGRGSKLLIMQCCGSFIVHFAIILQCFVTRLKHLKLNYKDDLFVGTTAQLHSVEERKGIIDDLIELCFNKLSLINSITKLLSRTHFYAWRMSKSYSHVYHLLEEKSILLQRPYDNGGCQAGREAATATLRKRSPFGLSSDKVPTVNNLASFKTSDFQQLLSILSSTDWEIFSSFLGTRGLYSKDLLLNGVQRSIKTQAHENNRQHFGESVGVNQAERTRSSTLSSKPVSSESVSKVEASLSTGGLNEQAPDDTENYVALDAIDTFWYSAMLRNANISTDLSYPKDGFHSHALNDALPDHSHSERLHENASQRETKSSTKGLDELSSDQTLLQERVLQQLRQLTSEEIYQTSKVSSHVPSAHEGYEKCEAHDTKQKPDRSAVTTDVDMFFPPFSAFIDDMNFN</sequence>
<evidence type="ECO:0000256" key="4">
    <source>
        <dbReference type="ARBA" id="ARBA00023125"/>
    </source>
</evidence>
<dbReference type="GO" id="GO:0000981">
    <property type="term" value="F:DNA-binding transcription factor activity, RNA polymerase II-specific"/>
    <property type="evidence" value="ECO:0007669"/>
    <property type="project" value="InterPro"/>
</dbReference>
<feature type="domain" description="Zn(2)-C6 fungal-type" evidence="8">
    <location>
        <begin position="10"/>
        <end position="42"/>
    </location>
</feature>
<keyword evidence="4" id="KW-0238">DNA-binding</keyword>
<organism evidence="9 10">
    <name type="scientific">Lachancea dasiensis</name>
    <dbReference type="NCBI Taxonomy" id="1072105"/>
    <lineage>
        <taxon>Eukaryota</taxon>
        <taxon>Fungi</taxon>
        <taxon>Dikarya</taxon>
        <taxon>Ascomycota</taxon>
        <taxon>Saccharomycotina</taxon>
        <taxon>Saccharomycetes</taxon>
        <taxon>Saccharomycetales</taxon>
        <taxon>Saccharomycetaceae</taxon>
        <taxon>Lachancea</taxon>
    </lineage>
</organism>
<name>A0A1G4K4T3_9SACH</name>
<keyword evidence="1" id="KW-0479">Metal-binding</keyword>
<dbReference type="PROSITE" id="PS00463">
    <property type="entry name" value="ZN2_CY6_FUNGAL_1"/>
    <property type="match status" value="1"/>
</dbReference>
<dbReference type="SMART" id="SM00066">
    <property type="entry name" value="GAL4"/>
    <property type="match status" value="1"/>
</dbReference>
<dbReference type="STRING" id="1266660.A0A1G4K4T3"/>
<proteinExistence type="predicted"/>
<evidence type="ECO:0000313" key="10">
    <source>
        <dbReference type="Proteomes" id="UP000190274"/>
    </source>
</evidence>
<keyword evidence="6" id="KW-0539">Nucleus</keyword>